<feature type="compositionally biased region" description="Acidic residues" evidence="1">
    <location>
        <begin position="45"/>
        <end position="62"/>
    </location>
</feature>
<evidence type="ECO:0000256" key="1">
    <source>
        <dbReference type="SAM" id="MobiDB-lite"/>
    </source>
</evidence>
<name>A0ABN9XLQ8_9DINO</name>
<keyword evidence="3" id="KW-1185">Reference proteome</keyword>
<reference evidence="2" key="1">
    <citation type="submission" date="2023-10" db="EMBL/GenBank/DDBJ databases">
        <authorList>
            <person name="Chen Y."/>
            <person name="Shah S."/>
            <person name="Dougan E. K."/>
            <person name="Thang M."/>
            <person name="Chan C."/>
        </authorList>
    </citation>
    <scope>NUCLEOTIDE SEQUENCE [LARGE SCALE GENOMIC DNA]</scope>
</reference>
<evidence type="ECO:0000313" key="3">
    <source>
        <dbReference type="Proteomes" id="UP001189429"/>
    </source>
</evidence>
<accession>A0ABN9XLQ8</accession>
<comment type="caution">
    <text evidence="2">The sequence shown here is derived from an EMBL/GenBank/DDBJ whole genome shotgun (WGS) entry which is preliminary data.</text>
</comment>
<sequence>MEEDGRAALHAPCRAFDGVLGGTAGERAPRPPLLLESLAGPGSDDGFDDGCLDGPVDGDADGDTACPGPPARSEPDSHVLEYLDRFGAAVLSGGTAVELVRGAAGSERAAVAASAERFLPFLDEFGLAAVWPAVRSREWNRPWASPKAAPRIGFCSVSLHAETGQRSKPALRAYCCRRDFVVIIYHGDCFEVDGQ</sequence>
<organism evidence="2 3">
    <name type="scientific">Prorocentrum cordatum</name>
    <dbReference type="NCBI Taxonomy" id="2364126"/>
    <lineage>
        <taxon>Eukaryota</taxon>
        <taxon>Sar</taxon>
        <taxon>Alveolata</taxon>
        <taxon>Dinophyceae</taxon>
        <taxon>Prorocentrales</taxon>
        <taxon>Prorocentraceae</taxon>
        <taxon>Prorocentrum</taxon>
    </lineage>
</organism>
<feature type="region of interest" description="Disordered" evidence="1">
    <location>
        <begin position="17"/>
        <end position="74"/>
    </location>
</feature>
<protein>
    <submittedName>
        <fullName evidence="2">Uncharacterized protein</fullName>
    </submittedName>
</protein>
<proteinExistence type="predicted"/>
<evidence type="ECO:0000313" key="2">
    <source>
        <dbReference type="EMBL" id="CAK0899425.1"/>
    </source>
</evidence>
<gene>
    <name evidence="2" type="ORF">PCOR1329_LOCUS76933</name>
</gene>
<dbReference type="Proteomes" id="UP001189429">
    <property type="component" value="Unassembled WGS sequence"/>
</dbReference>
<dbReference type="EMBL" id="CAUYUJ010020604">
    <property type="protein sequence ID" value="CAK0899425.1"/>
    <property type="molecule type" value="Genomic_DNA"/>
</dbReference>